<sequence length="67" mass="8174">MCFAFWVKMEYHPIIMCQRYTFFSLAMEKENIRNLCMCRMTCCFQHSRVVQFCKSAKSCNMIVPYFF</sequence>
<reference evidence="1" key="2">
    <citation type="journal article" date="2015" name="Data Brief">
        <title>Shoot transcriptome of the giant reed, Arundo donax.</title>
        <authorList>
            <person name="Barrero R.A."/>
            <person name="Guerrero F.D."/>
            <person name="Moolhuijzen P."/>
            <person name="Goolsby J.A."/>
            <person name="Tidwell J."/>
            <person name="Bellgard S.E."/>
            <person name="Bellgard M.I."/>
        </authorList>
    </citation>
    <scope>NUCLEOTIDE SEQUENCE</scope>
    <source>
        <tissue evidence="1">Shoot tissue taken approximately 20 cm above the soil surface</tissue>
    </source>
</reference>
<accession>A0A0A9E3E4</accession>
<dbReference type="AlphaFoldDB" id="A0A0A9E3E4"/>
<evidence type="ECO:0000313" key="1">
    <source>
        <dbReference type="EMBL" id="JAD94551.1"/>
    </source>
</evidence>
<protein>
    <submittedName>
        <fullName evidence="1">Uncharacterized protein</fullName>
    </submittedName>
</protein>
<organism evidence="1">
    <name type="scientific">Arundo donax</name>
    <name type="common">Giant reed</name>
    <name type="synonym">Donax arundinaceus</name>
    <dbReference type="NCBI Taxonomy" id="35708"/>
    <lineage>
        <taxon>Eukaryota</taxon>
        <taxon>Viridiplantae</taxon>
        <taxon>Streptophyta</taxon>
        <taxon>Embryophyta</taxon>
        <taxon>Tracheophyta</taxon>
        <taxon>Spermatophyta</taxon>
        <taxon>Magnoliopsida</taxon>
        <taxon>Liliopsida</taxon>
        <taxon>Poales</taxon>
        <taxon>Poaceae</taxon>
        <taxon>PACMAD clade</taxon>
        <taxon>Arundinoideae</taxon>
        <taxon>Arundineae</taxon>
        <taxon>Arundo</taxon>
    </lineage>
</organism>
<name>A0A0A9E3E4_ARUDO</name>
<dbReference type="EMBL" id="GBRH01203344">
    <property type="protein sequence ID" value="JAD94551.1"/>
    <property type="molecule type" value="Transcribed_RNA"/>
</dbReference>
<proteinExistence type="predicted"/>
<reference evidence="1" key="1">
    <citation type="submission" date="2014-09" db="EMBL/GenBank/DDBJ databases">
        <authorList>
            <person name="Magalhaes I.L.F."/>
            <person name="Oliveira U."/>
            <person name="Santos F.R."/>
            <person name="Vidigal T.H.D.A."/>
            <person name="Brescovit A.D."/>
            <person name="Santos A.J."/>
        </authorList>
    </citation>
    <scope>NUCLEOTIDE SEQUENCE</scope>
    <source>
        <tissue evidence="1">Shoot tissue taken approximately 20 cm above the soil surface</tissue>
    </source>
</reference>